<evidence type="ECO:0000313" key="4">
    <source>
        <dbReference type="Proteomes" id="UP001149074"/>
    </source>
</evidence>
<comment type="caution">
    <text evidence="3">The sequence shown here is derived from an EMBL/GenBank/DDBJ whole genome shotgun (WGS) entry which is preliminary data.</text>
</comment>
<protein>
    <submittedName>
        <fullName evidence="3">Cyclin</fullName>
    </submittedName>
</protein>
<reference evidence="3" key="1">
    <citation type="submission" date="2022-11" db="EMBL/GenBank/DDBJ databases">
        <authorList>
            <person name="Petersen C."/>
        </authorList>
    </citation>
    <scope>NUCLEOTIDE SEQUENCE</scope>
    <source>
        <strain evidence="3">IBT 30761</strain>
    </source>
</reference>
<name>A0A9W9FCZ4_9EURO</name>
<dbReference type="GO" id="GO:0061630">
    <property type="term" value="F:ubiquitin protein ligase activity"/>
    <property type="evidence" value="ECO:0007669"/>
    <property type="project" value="InterPro"/>
</dbReference>
<dbReference type="GO" id="GO:0007131">
    <property type="term" value="P:reciprocal meiotic recombination"/>
    <property type="evidence" value="ECO:0007669"/>
    <property type="project" value="InterPro"/>
</dbReference>
<feature type="compositionally biased region" description="Polar residues" evidence="2">
    <location>
        <begin position="209"/>
        <end position="219"/>
    </location>
</feature>
<feature type="coiled-coil region" evidence="1">
    <location>
        <begin position="69"/>
        <end position="103"/>
    </location>
</feature>
<evidence type="ECO:0000313" key="3">
    <source>
        <dbReference type="EMBL" id="KAJ5097955.1"/>
    </source>
</evidence>
<keyword evidence="1" id="KW-0175">Coiled coil</keyword>
<dbReference type="Gene3D" id="3.40.50.300">
    <property type="entry name" value="P-loop containing nucleotide triphosphate hydrolases"/>
    <property type="match status" value="1"/>
</dbReference>
<accession>A0A9W9FCZ4</accession>
<dbReference type="GeneID" id="81356429"/>
<gene>
    <name evidence="3" type="ORF">N7532_004956</name>
</gene>
<dbReference type="PANTHER" id="PTHR14305">
    <property type="entry name" value="E3 UBIQUITIN-PROTEIN LIGASE CCNB1IP1"/>
    <property type="match status" value="1"/>
</dbReference>
<dbReference type="Proteomes" id="UP001149074">
    <property type="component" value="Unassembled WGS sequence"/>
</dbReference>
<dbReference type="OrthoDB" id="441210at2759"/>
<evidence type="ECO:0000256" key="2">
    <source>
        <dbReference type="SAM" id="MobiDB-lite"/>
    </source>
</evidence>
<dbReference type="EMBL" id="JAPQKI010000005">
    <property type="protein sequence ID" value="KAJ5097955.1"/>
    <property type="molecule type" value="Genomic_DNA"/>
</dbReference>
<keyword evidence="4" id="KW-1185">Reference proteome</keyword>
<proteinExistence type="predicted"/>
<dbReference type="RefSeq" id="XP_056473609.1">
    <property type="nucleotide sequence ID" value="XM_056617450.1"/>
</dbReference>
<evidence type="ECO:0000256" key="1">
    <source>
        <dbReference type="SAM" id="Coils"/>
    </source>
</evidence>
<feature type="region of interest" description="Disordered" evidence="2">
    <location>
        <begin position="183"/>
        <end position="219"/>
    </location>
</feature>
<dbReference type="GO" id="GO:0000795">
    <property type="term" value="C:synaptonemal complex"/>
    <property type="evidence" value="ECO:0007669"/>
    <property type="project" value="InterPro"/>
</dbReference>
<dbReference type="PANTHER" id="PTHR14305:SF0">
    <property type="entry name" value="E3 UBIQUITIN-PROTEIN LIGASE CCNB1IP1"/>
    <property type="match status" value="1"/>
</dbReference>
<organism evidence="3 4">
    <name type="scientific">Penicillium argentinense</name>
    <dbReference type="NCBI Taxonomy" id="1131581"/>
    <lineage>
        <taxon>Eukaryota</taxon>
        <taxon>Fungi</taxon>
        <taxon>Dikarya</taxon>
        <taxon>Ascomycota</taxon>
        <taxon>Pezizomycotina</taxon>
        <taxon>Eurotiomycetes</taxon>
        <taxon>Eurotiomycetidae</taxon>
        <taxon>Eurotiales</taxon>
        <taxon>Aspergillaceae</taxon>
        <taxon>Penicillium</taxon>
    </lineage>
</organism>
<dbReference type="InterPro" id="IPR042448">
    <property type="entry name" value="CCNB1IP1"/>
</dbReference>
<dbReference type="InterPro" id="IPR027417">
    <property type="entry name" value="P-loop_NTPase"/>
</dbReference>
<sequence length="219" mass="23958">MECAGRALGFWAYQSTQEMYVRGVVTVFLTAADFLVRFYQEFLGKSLTEKYASLNTEMDKIIHNANSEIATLHGKVSDLQAASEELEKKNQELIGLNREKSKKLSQMTNLYNLLKARAMRTQLQSAASDTVSQTINTFSTRTEPTASISLTGNNGQLKSRTPGAHKAAVFPVSPEGVEQLHRYQRSGTGSSRQVGKITPGGTAMAPKTGKSSSKQPYGE</sequence>
<dbReference type="AlphaFoldDB" id="A0A9W9FCZ4"/>
<reference evidence="3" key="2">
    <citation type="journal article" date="2023" name="IMA Fungus">
        <title>Comparative genomic study of the Penicillium genus elucidates a diverse pangenome and 15 lateral gene transfer events.</title>
        <authorList>
            <person name="Petersen C."/>
            <person name="Sorensen T."/>
            <person name="Nielsen M.R."/>
            <person name="Sondergaard T.E."/>
            <person name="Sorensen J.L."/>
            <person name="Fitzpatrick D.A."/>
            <person name="Frisvad J.C."/>
            <person name="Nielsen K.L."/>
        </authorList>
    </citation>
    <scope>NUCLEOTIDE SEQUENCE</scope>
    <source>
        <strain evidence="3">IBT 30761</strain>
    </source>
</reference>